<dbReference type="Pfam" id="PF03150">
    <property type="entry name" value="CCP_MauG"/>
    <property type="match status" value="1"/>
</dbReference>
<dbReference type="InterPro" id="IPR051395">
    <property type="entry name" value="Cytochrome_c_Peroxidase/MauG"/>
</dbReference>
<dbReference type="EMBL" id="CAKLDM010000001">
    <property type="protein sequence ID" value="CAH0537249.1"/>
    <property type="molecule type" value="Genomic_DNA"/>
</dbReference>
<proteinExistence type="predicted"/>
<evidence type="ECO:0000256" key="6">
    <source>
        <dbReference type="ARBA" id="ARBA00023004"/>
    </source>
</evidence>
<protein>
    <submittedName>
        <fullName evidence="9">Cytochrome c551 peroxidase</fullName>
        <ecNumber evidence="9">1.11.1.5</ecNumber>
    </submittedName>
</protein>
<keyword evidence="5 9" id="KW-0560">Oxidoreductase</keyword>
<dbReference type="Gene3D" id="1.10.760.10">
    <property type="entry name" value="Cytochrome c-like domain"/>
    <property type="match status" value="2"/>
</dbReference>
<keyword evidence="4" id="KW-0732">Signal</keyword>
<comment type="caution">
    <text evidence="9">The sequence shown here is derived from an EMBL/GenBank/DDBJ whole genome shotgun (WGS) entry which is preliminary data.</text>
</comment>
<evidence type="ECO:0000259" key="8">
    <source>
        <dbReference type="PROSITE" id="PS51007"/>
    </source>
</evidence>
<keyword evidence="6 7" id="KW-0408">Iron</keyword>
<evidence type="ECO:0000256" key="3">
    <source>
        <dbReference type="ARBA" id="ARBA00022723"/>
    </source>
</evidence>
<keyword evidence="2 7" id="KW-0349">Heme</keyword>
<evidence type="ECO:0000256" key="1">
    <source>
        <dbReference type="ARBA" id="ARBA00004196"/>
    </source>
</evidence>
<keyword evidence="9" id="KW-0575">Peroxidase</keyword>
<dbReference type="PROSITE" id="PS51007">
    <property type="entry name" value="CYTC"/>
    <property type="match status" value="1"/>
</dbReference>
<sequence length="224" mass="24674">MWDGRKDTLEEQALGPMESAAEMNLDMEQLPIILGNIPGYAVLFKEAFPNQSDPISAKNVAKAIATFERTVVSGEAPFDRWIKGDEAALSDEEKQGFIVFNSKGGCAGCHSGWAFSDSSFHDIGLSSEDIGRGKLLPKIEKMQFAFKTVGLRNIALRAPYMHDGSIETLEGVVDHYNSKFIRRPSLSDEIEPLNLTNEEKKQLVAFLKTLTSPDEGVSVPVLPR</sequence>
<keyword evidence="3 7" id="KW-0479">Metal-binding</keyword>
<evidence type="ECO:0000313" key="10">
    <source>
        <dbReference type="Proteomes" id="UP000838748"/>
    </source>
</evidence>
<dbReference type="PANTHER" id="PTHR30600:SF10">
    <property type="entry name" value="BLL6722 PROTEIN"/>
    <property type="match status" value="1"/>
</dbReference>
<dbReference type="SUPFAM" id="SSF46626">
    <property type="entry name" value="Cytochrome c"/>
    <property type="match status" value="2"/>
</dbReference>
<evidence type="ECO:0000313" key="9">
    <source>
        <dbReference type="EMBL" id="CAH0537249.1"/>
    </source>
</evidence>
<evidence type="ECO:0000256" key="2">
    <source>
        <dbReference type="ARBA" id="ARBA00022617"/>
    </source>
</evidence>
<dbReference type="Proteomes" id="UP000838748">
    <property type="component" value="Unassembled WGS sequence"/>
</dbReference>
<organism evidence="9 10">
    <name type="scientific">Vibrio marisflavi CECT 7928</name>
    <dbReference type="NCBI Taxonomy" id="634439"/>
    <lineage>
        <taxon>Bacteria</taxon>
        <taxon>Pseudomonadati</taxon>
        <taxon>Pseudomonadota</taxon>
        <taxon>Gammaproteobacteria</taxon>
        <taxon>Vibrionales</taxon>
        <taxon>Vibrionaceae</taxon>
        <taxon>Vibrio</taxon>
    </lineage>
</organism>
<dbReference type="InterPro" id="IPR004852">
    <property type="entry name" value="Di-haem_cyt_c_peroxidsae"/>
</dbReference>
<evidence type="ECO:0000256" key="7">
    <source>
        <dbReference type="PROSITE-ProRule" id="PRU00433"/>
    </source>
</evidence>
<gene>
    <name evidence="9" type="primary">ccpA_5</name>
    <name evidence="9" type="ORF">VMF7928_01014</name>
</gene>
<dbReference type="PANTHER" id="PTHR30600">
    <property type="entry name" value="CYTOCHROME C PEROXIDASE-RELATED"/>
    <property type="match status" value="1"/>
</dbReference>
<accession>A0ABN8DZN9</accession>
<comment type="subcellular location">
    <subcellularLocation>
        <location evidence="1">Cell envelope</location>
    </subcellularLocation>
</comment>
<evidence type="ECO:0000256" key="5">
    <source>
        <dbReference type="ARBA" id="ARBA00023002"/>
    </source>
</evidence>
<dbReference type="InterPro" id="IPR036909">
    <property type="entry name" value="Cyt_c-like_dom_sf"/>
</dbReference>
<evidence type="ECO:0000256" key="4">
    <source>
        <dbReference type="ARBA" id="ARBA00022729"/>
    </source>
</evidence>
<reference evidence="9" key="1">
    <citation type="submission" date="2021-11" db="EMBL/GenBank/DDBJ databases">
        <authorList>
            <person name="Rodrigo-Torres L."/>
            <person name="Arahal R. D."/>
            <person name="Lucena T."/>
        </authorList>
    </citation>
    <scope>NUCLEOTIDE SEQUENCE</scope>
    <source>
        <strain evidence="9">CECT 7928</strain>
    </source>
</reference>
<dbReference type="InterPro" id="IPR009056">
    <property type="entry name" value="Cyt_c-like_dom"/>
</dbReference>
<dbReference type="EC" id="1.11.1.5" evidence="9"/>
<dbReference type="GO" id="GO:0004130">
    <property type="term" value="F:cytochrome-c peroxidase activity"/>
    <property type="evidence" value="ECO:0007669"/>
    <property type="project" value="UniProtKB-EC"/>
</dbReference>
<name>A0ABN8DZN9_9VIBR</name>
<keyword evidence="10" id="KW-1185">Reference proteome</keyword>
<feature type="domain" description="Cytochrome c" evidence="8">
    <location>
        <begin position="91"/>
        <end position="211"/>
    </location>
</feature>